<dbReference type="EMBL" id="CM020620">
    <property type="protein sequence ID" value="KAK1868459.1"/>
    <property type="molecule type" value="Genomic_DNA"/>
</dbReference>
<reference evidence="1" key="1">
    <citation type="submission" date="2019-11" db="EMBL/GenBank/DDBJ databases">
        <title>Nori genome reveals adaptations in red seaweeds to the harsh intertidal environment.</title>
        <authorList>
            <person name="Wang D."/>
            <person name="Mao Y."/>
        </authorList>
    </citation>
    <scope>NUCLEOTIDE SEQUENCE</scope>
    <source>
        <tissue evidence="1">Gametophyte</tissue>
    </source>
</reference>
<accession>A0ACC3CDU9</accession>
<dbReference type="Proteomes" id="UP000798662">
    <property type="component" value="Chromosome 3"/>
</dbReference>
<comment type="caution">
    <text evidence="1">The sequence shown here is derived from an EMBL/GenBank/DDBJ whole genome shotgun (WGS) entry which is preliminary data.</text>
</comment>
<keyword evidence="2" id="KW-1185">Reference proteome</keyword>
<name>A0ACC3CDU9_PYRYE</name>
<proteinExistence type="predicted"/>
<evidence type="ECO:0000313" key="1">
    <source>
        <dbReference type="EMBL" id="KAK1868459.1"/>
    </source>
</evidence>
<protein>
    <submittedName>
        <fullName evidence="1">Uncharacterized protein</fullName>
    </submittedName>
</protein>
<evidence type="ECO:0000313" key="2">
    <source>
        <dbReference type="Proteomes" id="UP000798662"/>
    </source>
</evidence>
<organism evidence="1 2">
    <name type="scientific">Pyropia yezoensis</name>
    <name type="common">Susabi-nori</name>
    <name type="synonym">Porphyra yezoensis</name>
    <dbReference type="NCBI Taxonomy" id="2788"/>
    <lineage>
        <taxon>Eukaryota</taxon>
        <taxon>Rhodophyta</taxon>
        <taxon>Bangiophyceae</taxon>
        <taxon>Bangiales</taxon>
        <taxon>Bangiaceae</taxon>
        <taxon>Pyropia</taxon>
    </lineage>
</organism>
<sequence length="933" mass="99071">MSSFFKRKASRNTCVSGSETSAILGLTGGGAGGAGGAGGRGGGGGGGGSGSGSGVPVASAPKRSRLTAGHAARTVPADGGDGVGGGSGSGICSGDAGTSPGGRSPPSGGAGPVCGGQSPMNPRSLSGALGSHNGVGGGSGGGRNGVSRAGGGGASVPRRKLKIRPFARKPEVPTTFFPVTWETRLRPAVRAVQTATALEGFSLEELYGAVEDSVRHGHAAALYDHISIEVESHIGTVVSALEAAAAATADSASFLTDANRAWESHCAQMSTIRAIFLVLDRGYVLAQPGTATVLPLWQLSLRHFRSALDARPSVATRIASGLLDVIRRERDGDSIDVTLVTSLASMLSAVGVYANVFEGPFLASTAHYFASESARLIDSMDLSAYLAHVEARLNAEAARVTSCLDATTRRPLIVIVERHLLAVHVQALLDKGFATLANEGRVADLARLWLLYGRVDAIRLPINVPYSSNPDSVDVVAAATRGGADGAMDRIVPGGAPGTVAALGPAQESIKAALGLYVRAAGAEIVNAVGKDSNMVPSLVALRTRVEGLVQSAFGGGEVVSRAVRDALEAVVNSRQNKTGELIAKYVDFVLRTGHKGRSDEEVDATLEAVMSLFRLIHGKDIFEAFYKKDLAKRLVHGKSASLDLEKMMISKLKTECGANNKLEGMFRDIEVSRETVRSFRTHARSVASLGASDVDLSVFVLTNAYWPHVPQAPLRLPQTLSDLHDTFKQFYVGKHSRRKLTWQYSNASTTVRARFPTADKLLSLSLYQTVVLLLFNDADELSMEDISSATGLVDTDLHRTLLSLACGKVRVLHKRPKGSSVSKGDMFVWNKGFTHPQVRIKINAIQVKESAAEDQQTTERVFMERHFEIDAAIVRILKTRRTLTHANLIAELFAQLRFPFKVGDLKKRIESLIEREYLERDANAPQTYHYLA</sequence>
<gene>
    <name evidence="1" type="ORF">I4F81_010946</name>
</gene>